<dbReference type="InterPro" id="IPR050612">
    <property type="entry name" value="Prok_Mopterin_Oxidored"/>
</dbReference>
<dbReference type="AlphaFoldDB" id="A0A7C0WTR9"/>
<evidence type="ECO:0000313" key="9">
    <source>
        <dbReference type="EMBL" id="HDL89412.1"/>
    </source>
</evidence>
<feature type="domain" description="Molybdopterin oxidoreductase" evidence="7">
    <location>
        <begin position="6"/>
        <end position="426"/>
    </location>
</feature>
<evidence type="ECO:0000256" key="1">
    <source>
        <dbReference type="ARBA" id="ARBA00010312"/>
    </source>
</evidence>
<dbReference type="InterPro" id="IPR009010">
    <property type="entry name" value="Asp_de-COase-like_dom_sf"/>
</dbReference>
<dbReference type="Pfam" id="PF01568">
    <property type="entry name" value="Molydop_binding"/>
    <property type="match status" value="1"/>
</dbReference>
<dbReference type="InterPro" id="IPR006657">
    <property type="entry name" value="MoPterin_dinucl-bd_dom"/>
</dbReference>
<dbReference type="Gene3D" id="3.40.228.10">
    <property type="entry name" value="Dimethylsulfoxide Reductase, domain 2"/>
    <property type="match status" value="1"/>
</dbReference>
<keyword evidence="2" id="KW-0411">Iron-sulfur</keyword>
<keyword evidence="2" id="KW-0004">4Fe-4S</keyword>
<dbReference type="GO" id="GO:0046872">
    <property type="term" value="F:metal ion binding"/>
    <property type="evidence" value="ECO:0007669"/>
    <property type="project" value="UniProtKB-KW"/>
</dbReference>
<keyword evidence="3" id="KW-0500">Molybdenum</keyword>
<comment type="caution">
    <text evidence="9">The sequence shown here is derived from an EMBL/GenBank/DDBJ whole genome shotgun (WGS) entry which is preliminary data.</text>
</comment>
<gene>
    <name evidence="9" type="ORF">ENG14_00735</name>
</gene>
<dbReference type="SUPFAM" id="SSF50692">
    <property type="entry name" value="ADC-like"/>
    <property type="match status" value="1"/>
</dbReference>
<evidence type="ECO:0000256" key="2">
    <source>
        <dbReference type="ARBA" id="ARBA00022485"/>
    </source>
</evidence>
<dbReference type="Proteomes" id="UP000886355">
    <property type="component" value="Unassembled WGS sequence"/>
</dbReference>
<dbReference type="EMBL" id="DQZW01000032">
    <property type="protein sequence ID" value="HDL89412.1"/>
    <property type="molecule type" value="Genomic_DNA"/>
</dbReference>
<dbReference type="GO" id="GO:0051539">
    <property type="term" value="F:4 iron, 4 sulfur cluster binding"/>
    <property type="evidence" value="ECO:0007669"/>
    <property type="project" value="UniProtKB-KW"/>
</dbReference>
<dbReference type="GO" id="GO:0016491">
    <property type="term" value="F:oxidoreductase activity"/>
    <property type="evidence" value="ECO:0007669"/>
    <property type="project" value="UniProtKB-KW"/>
</dbReference>
<organism evidence="9">
    <name type="scientific">Thermodesulforhabdus norvegica</name>
    <dbReference type="NCBI Taxonomy" id="39841"/>
    <lineage>
        <taxon>Bacteria</taxon>
        <taxon>Pseudomonadati</taxon>
        <taxon>Thermodesulfobacteriota</taxon>
        <taxon>Syntrophobacteria</taxon>
        <taxon>Syntrophobacterales</taxon>
        <taxon>Thermodesulforhabdaceae</taxon>
        <taxon>Thermodesulforhabdus</taxon>
    </lineage>
</organism>
<keyword evidence="2" id="KW-0408">Iron</keyword>
<dbReference type="PANTHER" id="PTHR43742:SF9">
    <property type="entry name" value="TETRATHIONATE REDUCTASE SUBUNIT A"/>
    <property type="match status" value="1"/>
</dbReference>
<evidence type="ECO:0008006" key="10">
    <source>
        <dbReference type="Google" id="ProtNLM"/>
    </source>
</evidence>
<name>A0A7C0WTR9_9BACT</name>
<feature type="domain" description="Molybdopterin dinucleotide-binding" evidence="8">
    <location>
        <begin position="586"/>
        <end position="677"/>
    </location>
</feature>
<evidence type="ECO:0000256" key="3">
    <source>
        <dbReference type="ARBA" id="ARBA00022505"/>
    </source>
</evidence>
<reference evidence="9" key="1">
    <citation type="journal article" date="2020" name="mSystems">
        <title>Genome- and Community-Level Interaction Insights into Carbon Utilization and Element Cycling Functions of Hydrothermarchaeota in Hydrothermal Sediment.</title>
        <authorList>
            <person name="Zhou Z."/>
            <person name="Liu Y."/>
            <person name="Xu W."/>
            <person name="Pan J."/>
            <person name="Luo Z.H."/>
            <person name="Li M."/>
        </authorList>
    </citation>
    <scope>NUCLEOTIDE SEQUENCE [LARGE SCALE GENOMIC DNA]</scope>
    <source>
        <strain evidence="9">HyVt-19</strain>
    </source>
</reference>
<evidence type="ECO:0000256" key="4">
    <source>
        <dbReference type="ARBA" id="ARBA00022723"/>
    </source>
</evidence>
<dbReference type="GO" id="GO:0043546">
    <property type="term" value="F:molybdopterin cofactor binding"/>
    <property type="evidence" value="ECO:0007669"/>
    <property type="project" value="InterPro"/>
</dbReference>
<keyword evidence="4" id="KW-0479">Metal-binding</keyword>
<keyword evidence="6" id="KW-0560">Oxidoreductase</keyword>
<dbReference type="SUPFAM" id="SSF53706">
    <property type="entry name" value="Formate dehydrogenase/DMSO reductase, domains 1-3"/>
    <property type="match status" value="1"/>
</dbReference>
<evidence type="ECO:0000256" key="6">
    <source>
        <dbReference type="ARBA" id="ARBA00023002"/>
    </source>
</evidence>
<evidence type="ECO:0000259" key="8">
    <source>
        <dbReference type="Pfam" id="PF01568"/>
    </source>
</evidence>
<dbReference type="Gene3D" id="3.40.50.740">
    <property type="match status" value="1"/>
</dbReference>
<sequence>LYAPYRVQTPLKQTKKRGDISGFKPITWNEALSEITQKITKLLGERKGHSLACITGQKYSSIFDLWKQFLRACGSKNVFSMPDSFDCQRAVSRAIFGADVTFGFNLADVTCVLSFGAEWADGWGPRAPMAKVASGWFSENPGKPVTEVIHVSSRLSMSAAKASEWVAVKPGTEAALALGIAHVMIKENRFDPIVREYAGFEDWTDSSGKERRGFKDLVLKDYTPEKVEKITGVEAQKIVEIAHSFAKHPKAVAIWGQGTGGPRSFYDESVFVTLNLLKGNLEKGLFHLKGNVPVAPLPAIEDEVVETAPRLEVAADWKIPFGEYSYPLYPFLDAVASQKGYPIELLFVQEANPVYCLPESGLVKEAFSKIGMVVDVTSFMDETAVNADIILPAPVMLERWDDVYGLPVFAQSMYALSRPLINAKYDVRHPGDVILNIAVKVGGTVKTALPWRNYTDYLKFRIKGIADSGRGAITNRMDELVSVSTVKKNFGDMESLWRELSKGKIWFDVPPSAYEIIGTDNGKPQFSITALGEAEMKIEKDELLLPHYEPFVVSKGSGGEHSLLLMAYNCGFISTGYLPNSYLMMKNIWDFQLKGDDIFVEINPATASKLGFREGDMAVLKTVKGEARVRVHVVPSVPKGVIGIPKGFGHGAYDVFVKDKGTNANRMVEIHVDPVTGLGIEVVTGAKLVRA</sequence>
<dbReference type="PANTHER" id="PTHR43742">
    <property type="entry name" value="TRIMETHYLAMINE-N-OXIDE REDUCTASE"/>
    <property type="match status" value="1"/>
</dbReference>
<dbReference type="CDD" id="cd02775">
    <property type="entry name" value="MopB_CT"/>
    <property type="match status" value="1"/>
</dbReference>
<evidence type="ECO:0000259" key="7">
    <source>
        <dbReference type="Pfam" id="PF00384"/>
    </source>
</evidence>
<dbReference type="Gene3D" id="3.30.2070.10">
    <property type="entry name" value="Formate dehydrogenase/DMSO reductase"/>
    <property type="match status" value="1"/>
</dbReference>
<dbReference type="InterPro" id="IPR006656">
    <property type="entry name" value="Mopterin_OxRdtase"/>
</dbReference>
<protein>
    <recommendedName>
        <fullName evidence="10">Molybdopterin oxidoreductase</fullName>
    </recommendedName>
</protein>
<keyword evidence="5" id="KW-0732">Signal</keyword>
<dbReference type="Gene3D" id="2.40.40.20">
    <property type="match status" value="1"/>
</dbReference>
<proteinExistence type="inferred from homology"/>
<accession>A0A7C0WTR9</accession>
<dbReference type="Pfam" id="PF00384">
    <property type="entry name" value="Molybdopterin"/>
    <property type="match status" value="1"/>
</dbReference>
<feature type="non-terminal residue" evidence="9">
    <location>
        <position position="1"/>
    </location>
</feature>
<evidence type="ECO:0000256" key="5">
    <source>
        <dbReference type="ARBA" id="ARBA00022729"/>
    </source>
</evidence>
<comment type="similarity">
    <text evidence="1">Belongs to the prokaryotic molybdopterin-containing oxidoreductase family.</text>
</comment>